<dbReference type="AlphaFoldDB" id="A0A5J4KH92"/>
<dbReference type="CDD" id="cd14014">
    <property type="entry name" value="STKc_PknB_like"/>
    <property type="match status" value="1"/>
</dbReference>
<evidence type="ECO:0000259" key="1">
    <source>
        <dbReference type="PROSITE" id="PS50011"/>
    </source>
</evidence>
<accession>A0A5J4KH92</accession>
<dbReference type="Gene3D" id="1.10.510.10">
    <property type="entry name" value="Transferase(Phosphotransferase) domain 1"/>
    <property type="match status" value="1"/>
</dbReference>
<dbReference type="InterPro" id="IPR011009">
    <property type="entry name" value="Kinase-like_dom_sf"/>
</dbReference>
<protein>
    <recommendedName>
        <fullName evidence="1">Protein kinase domain-containing protein</fullName>
    </recommendedName>
</protein>
<dbReference type="RefSeq" id="WP_151755021.1">
    <property type="nucleotide sequence ID" value="NZ_BKZW01000001.1"/>
</dbReference>
<dbReference type="GO" id="GO:0005524">
    <property type="term" value="F:ATP binding"/>
    <property type="evidence" value="ECO:0007669"/>
    <property type="project" value="InterPro"/>
</dbReference>
<keyword evidence="3" id="KW-1185">Reference proteome</keyword>
<dbReference type="SUPFAM" id="SSF56112">
    <property type="entry name" value="Protein kinase-like (PK-like)"/>
    <property type="match status" value="1"/>
</dbReference>
<gene>
    <name evidence="2" type="ORF">KDW_11370</name>
</gene>
<dbReference type="InterPro" id="IPR000719">
    <property type="entry name" value="Prot_kinase_dom"/>
</dbReference>
<organism evidence="2 3">
    <name type="scientific">Dictyobacter vulcani</name>
    <dbReference type="NCBI Taxonomy" id="2607529"/>
    <lineage>
        <taxon>Bacteria</taxon>
        <taxon>Bacillati</taxon>
        <taxon>Chloroflexota</taxon>
        <taxon>Ktedonobacteria</taxon>
        <taxon>Ktedonobacterales</taxon>
        <taxon>Dictyobacteraceae</taxon>
        <taxon>Dictyobacter</taxon>
    </lineage>
</organism>
<dbReference type="EMBL" id="BKZW01000001">
    <property type="protein sequence ID" value="GER86975.1"/>
    <property type="molecule type" value="Genomic_DNA"/>
</dbReference>
<proteinExistence type="predicted"/>
<dbReference type="PANTHER" id="PTHR24361">
    <property type="entry name" value="MITOGEN-ACTIVATED KINASE KINASE KINASE"/>
    <property type="match status" value="1"/>
</dbReference>
<dbReference type="Pfam" id="PF00069">
    <property type="entry name" value="Pkinase"/>
    <property type="match status" value="1"/>
</dbReference>
<dbReference type="GO" id="GO:0005737">
    <property type="term" value="C:cytoplasm"/>
    <property type="evidence" value="ECO:0007669"/>
    <property type="project" value="TreeGrafter"/>
</dbReference>
<dbReference type="InterPro" id="IPR053235">
    <property type="entry name" value="Ser_Thr_kinase"/>
</dbReference>
<evidence type="ECO:0000313" key="2">
    <source>
        <dbReference type="EMBL" id="GER86975.1"/>
    </source>
</evidence>
<dbReference type="Proteomes" id="UP000326912">
    <property type="component" value="Unassembled WGS sequence"/>
</dbReference>
<name>A0A5J4KH92_9CHLR</name>
<dbReference type="SMART" id="SM00220">
    <property type="entry name" value="S_TKc"/>
    <property type="match status" value="1"/>
</dbReference>
<comment type="caution">
    <text evidence="2">The sequence shown here is derived from an EMBL/GenBank/DDBJ whole genome shotgun (WGS) entry which is preliminary data.</text>
</comment>
<dbReference type="GO" id="GO:0004674">
    <property type="term" value="F:protein serine/threonine kinase activity"/>
    <property type="evidence" value="ECO:0007669"/>
    <property type="project" value="TreeGrafter"/>
</dbReference>
<evidence type="ECO:0000313" key="3">
    <source>
        <dbReference type="Proteomes" id="UP000326912"/>
    </source>
</evidence>
<dbReference type="PROSITE" id="PS50011">
    <property type="entry name" value="PROTEIN_KINASE_DOM"/>
    <property type="match status" value="1"/>
</dbReference>
<feature type="domain" description="Protein kinase" evidence="1">
    <location>
        <begin position="12"/>
        <end position="262"/>
    </location>
</feature>
<reference evidence="2 3" key="1">
    <citation type="submission" date="2019-10" db="EMBL/GenBank/DDBJ databases">
        <title>Dictyobacter vulcani sp. nov., within the class Ktedonobacteria, isolated from soil of volcanic Mt. Zao.</title>
        <authorList>
            <person name="Zheng Y."/>
            <person name="Wang C.M."/>
            <person name="Sakai Y."/>
            <person name="Abe K."/>
            <person name="Yokota A."/>
            <person name="Yabe S."/>
        </authorList>
    </citation>
    <scope>NUCLEOTIDE SEQUENCE [LARGE SCALE GENOMIC DNA]</scope>
    <source>
        <strain evidence="2 3">W12</strain>
    </source>
</reference>
<sequence length="309" mass="34359">MAEVELQQIGAYTITGLLHESSTSNFYLGKNRKKNVLIQRINIPFANAEDKKAFLARTKQLKKLKDRTIVPILEANFDGDTAYLVIEQPTGKPLQQIVTPGVCLSSDVVRRYISPIASALHYAHMNHVIHGNLHPGAILQTERLEMLLTGFALTPPGFTPSLDNEAAAIPYMAPEHLQGQPTTASDQYALAVMTYEWLCGRRPYEATEREQLLAQQQQADFPKPSSLNKNISALVEQVLLQALALDPEQRFPHTQALANAYLSALMGLPVKTPEIRSSARPTVPTTPTLRRSEPLHQCQRQYLLSLHAP</sequence>